<dbReference type="InParanoid" id="K0KQ39"/>
<organism evidence="1 2">
    <name type="scientific">Wickerhamomyces ciferrii (strain ATCC 14091 / BCRC 22168 / CBS 111 / JCM 3599 / NBRC 0793 / NRRL Y-1031 F-60-10)</name>
    <name type="common">Yeast</name>
    <name type="synonym">Pichia ciferrii</name>
    <dbReference type="NCBI Taxonomy" id="1206466"/>
    <lineage>
        <taxon>Eukaryota</taxon>
        <taxon>Fungi</taxon>
        <taxon>Dikarya</taxon>
        <taxon>Ascomycota</taxon>
        <taxon>Saccharomycotina</taxon>
        <taxon>Saccharomycetes</taxon>
        <taxon>Phaffomycetales</taxon>
        <taxon>Wickerhamomycetaceae</taxon>
        <taxon>Wickerhamomyces</taxon>
    </lineage>
</organism>
<name>K0KQ39_WICCF</name>
<accession>K0KQ39</accession>
<evidence type="ECO:0000313" key="1">
    <source>
        <dbReference type="EMBL" id="CCH45161.1"/>
    </source>
</evidence>
<dbReference type="EMBL" id="CAIF01000181">
    <property type="protein sequence ID" value="CCH45161.1"/>
    <property type="molecule type" value="Genomic_DNA"/>
</dbReference>
<proteinExistence type="predicted"/>
<evidence type="ECO:0000313" key="2">
    <source>
        <dbReference type="Proteomes" id="UP000009328"/>
    </source>
</evidence>
<dbReference type="eggNOG" id="ENOG502S583">
    <property type="taxonomic scope" value="Eukaryota"/>
</dbReference>
<gene>
    <name evidence="1" type="ORF">BN7_4740</name>
</gene>
<keyword evidence="2" id="KW-1185">Reference proteome</keyword>
<dbReference type="AlphaFoldDB" id="K0KQ39"/>
<reference evidence="1 2" key="1">
    <citation type="journal article" date="2012" name="Eukaryot. Cell">
        <title>Draft genome sequence of Wickerhamomyces ciferrii NRRL Y-1031 F-60-10.</title>
        <authorList>
            <person name="Schneider J."/>
            <person name="Andrea H."/>
            <person name="Blom J."/>
            <person name="Jaenicke S."/>
            <person name="Ruckert C."/>
            <person name="Schorsch C."/>
            <person name="Szczepanowski R."/>
            <person name="Farwick M."/>
            <person name="Goesmann A."/>
            <person name="Puhler A."/>
            <person name="Schaffer S."/>
            <person name="Tauch A."/>
            <person name="Kohler T."/>
            <person name="Brinkrolf K."/>
        </authorList>
    </citation>
    <scope>NUCLEOTIDE SEQUENCE [LARGE SCALE GENOMIC DNA]</scope>
    <source>
        <strain evidence="2">ATCC 14091 / BCRC 22168 / CBS 111 / JCM 3599 / NBRC 0793 / NRRL Y-1031 F-60-10</strain>
    </source>
</reference>
<dbReference type="HOGENOM" id="CLU_071870_0_0_1"/>
<dbReference type="FunCoup" id="K0KQ39">
    <property type="interactions" value="65"/>
</dbReference>
<protein>
    <submittedName>
        <fullName evidence="1">Uncharacterized protein</fullName>
    </submittedName>
</protein>
<dbReference type="Pfam" id="PF17254">
    <property type="entry name" value="DUF5321"/>
    <property type="match status" value="1"/>
</dbReference>
<comment type="caution">
    <text evidence="1">The sequence shown here is derived from an EMBL/GenBank/DDBJ whole genome shotgun (WGS) entry which is preliminary data.</text>
</comment>
<dbReference type="Proteomes" id="UP000009328">
    <property type="component" value="Unassembled WGS sequence"/>
</dbReference>
<dbReference type="InterPro" id="IPR035213">
    <property type="entry name" value="DUF5321"/>
</dbReference>
<sequence length="230" mass="26484">MFSRSFSPFIRRNLSFQTAPKGTRSISASSIVKKFDKSMLYPTMLVVLLGSQIMNVMNIQTSCEDMERRYDLKISKIDELIERISKGEKIDVQKEMELVNKSFERKANKINLRSTSDKIGRQFGKTNTNTKDLEFDDDLKIDDELTDEQLNKLFSFDSDPTKIHEKVTHSNSNNNSKDSIKTLTDEELKQQIQNEKDLLNYKLSPDRHVLVENPGDYVEAAKDTKVSGFL</sequence>